<dbReference type="RefSeq" id="WP_160223758.1">
    <property type="nucleotide sequence ID" value="NZ_CP029149.1"/>
</dbReference>
<organism evidence="1 2">
    <name type="scientific">Bergeyella cardium</name>
    <dbReference type="NCBI Taxonomy" id="1585976"/>
    <lineage>
        <taxon>Bacteria</taxon>
        <taxon>Pseudomonadati</taxon>
        <taxon>Bacteroidota</taxon>
        <taxon>Flavobacteriia</taxon>
        <taxon>Flavobacteriales</taxon>
        <taxon>Weeksellaceae</taxon>
        <taxon>Bergeyella</taxon>
    </lineage>
</organism>
<dbReference type="Proteomes" id="UP000464318">
    <property type="component" value="Chromosome"/>
</dbReference>
<dbReference type="EMBL" id="CP029149">
    <property type="protein sequence ID" value="QHN64659.1"/>
    <property type="molecule type" value="Genomic_DNA"/>
</dbReference>
<evidence type="ECO:0000313" key="2">
    <source>
        <dbReference type="Proteomes" id="UP000464318"/>
    </source>
</evidence>
<dbReference type="KEGG" id="bcad:DBX24_01505"/>
<reference evidence="1 2" key="1">
    <citation type="submission" date="2018-04" db="EMBL/GenBank/DDBJ databases">
        <title>Characteristic and Complete Genome Sequencing of A Novel Member of Infective Endocarditis Causative Bacteria: Bergeyella cardium QL-PH.</title>
        <authorList>
            <person name="Pan H."/>
            <person name="Sun E."/>
            <person name="Zhang Y."/>
        </authorList>
    </citation>
    <scope>NUCLEOTIDE SEQUENCE [LARGE SCALE GENOMIC DNA]</scope>
    <source>
        <strain evidence="1 2">HPQL</strain>
    </source>
</reference>
<protein>
    <submittedName>
        <fullName evidence="1">Uncharacterized protein</fullName>
    </submittedName>
</protein>
<proteinExistence type="predicted"/>
<dbReference type="OrthoDB" id="1251149at2"/>
<dbReference type="AlphaFoldDB" id="A0A6P1QS99"/>
<keyword evidence="2" id="KW-1185">Reference proteome</keyword>
<gene>
    <name evidence="1" type="ORF">DBX24_01505</name>
</gene>
<name>A0A6P1QS99_9FLAO</name>
<accession>A0A6P1QS99</accession>
<evidence type="ECO:0000313" key="1">
    <source>
        <dbReference type="EMBL" id="QHN64659.1"/>
    </source>
</evidence>
<sequence>MKKKLLFLSLFVVNTLAFAQCKIIGKPNITINEVAQYTVDVDSRCSNCYEWRNLDNNLVIMNNENQKTVTVKGTGVGSGVLSVDVPTIEGSVRCTFPVNISYSGGSAPVMSNSSDCDINIREVRDVIMSDDAIAFFPDLNDDNYRYYWTIEYLSGETMTSVEKVPQFPFNKTSMRLKTVKLRVTSRTCLKEYTKTYTASNINQEEIDCDISIKDFKEVRVSDDILAFFPSSTMNNYAYTWEVSYYNGETRTSKEKVPQFPANKTTMRVKTVKLKVQSKKCLKEYTKEYTKEAI</sequence>